<name>A0AAV4Q9A7_CAEEX</name>
<evidence type="ECO:0000313" key="3">
    <source>
        <dbReference type="Proteomes" id="UP001054945"/>
    </source>
</evidence>
<dbReference type="EMBL" id="BPLR01005740">
    <property type="protein sequence ID" value="GIY04661.1"/>
    <property type="molecule type" value="Genomic_DNA"/>
</dbReference>
<evidence type="ECO:0000313" key="2">
    <source>
        <dbReference type="EMBL" id="GIY04661.1"/>
    </source>
</evidence>
<accession>A0AAV4Q9A7</accession>
<evidence type="ECO:0000256" key="1">
    <source>
        <dbReference type="SAM" id="MobiDB-lite"/>
    </source>
</evidence>
<sequence length="128" mass="14858">MWRHDPVVSRLQNSMINSYEDSLFSFIVPRHSPQKVRPLPGEEECSFHRSPDSITRGSTTTPLPFHYSPYPYPHPSCEPSIESCHISYLFPVSMRRPRKNTKARLFHTPPPTHPSLFHQGGWKQTIFS</sequence>
<dbReference type="AlphaFoldDB" id="A0AAV4Q9A7"/>
<feature type="region of interest" description="Disordered" evidence="1">
    <location>
        <begin position="37"/>
        <end position="58"/>
    </location>
</feature>
<gene>
    <name evidence="2" type="ORF">CEXT_368761</name>
</gene>
<keyword evidence="3" id="KW-1185">Reference proteome</keyword>
<reference evidence="2 3" key="1">
    <citation type="submission" date="2021-06" db="EMBL/GenBank/DDBJ databases">
        <title>Caerostris extrusa draft genome.</title>
        <authorList>
            <person name="Kono N."/>
            <person name="Arakawa K."/>
        </authorList>
    </citation>
    <scope>NUCLEOTIDE SEQUENCE [LARGE SCALE GENOMIC DNA]</scope>
</reference>
<proteinExistence type="predicted"/>
<organism evidence="2 3">
    <name type="scientific">Caerostris extrusa</name>
    <name type="common">Bark spider</name>
    <name type="synonym">Caerostris bankana</name>
    <dbReference type="NCBI Taxonomy" id="172846"/>
    <lineage>
        <taxon>Eukaryota</taxon>
        <taxon>Metazoa</taxon>
        <taxon>Ecdysozoa</taxon>
        <taxon>Arthropoda</taxon>
        <taxon>Chelicerata</taxon>
        <taxon>Arachnida</taxon>
        <taxon>Araneae</taxon>
        <taxon>Araneomorphae</taxon>
        <taxon>Entelegynae</taxon>
        <taxon>Araneoidea</taxon>
        <taxon>Araneidae</taxon>
        <taxon>Caerostris</taxon>
    </lineage>
</organism>
<protein>
    <submittedName>
        <fullName evidence="2">Uncharacterized protein</fullName>
    </submittedName>
</protein>
<dbReference type="Proteomes" id="UP001054945">
    <property type="component" value="Unassembled WGS sequence"/>
</dbReference>
<comment type="caution">
    <text evidence="2">The sequence shown here is derived from an EMBL/GenBank/DDBJ whole genome shotgun (WGS) entry which is preliminary data.</text>
</comment>